<protein>
    <recommendedName>
        <fullName evidence="14">Mitochondrial carrier protein</fullName>
    </recommendedName>
</protein>
<evidence type="ECO:0000256" key="2">
    <source>
        <dbReference type="ARBA" id="ARBA00006375"/>
    </source>
</evidence>
<evidence type="ECO:0000256" key="7">
    <source>
        <dbReference type="ARBA" id="ARBA00022989"/>
    </source>
</evidence>
<keyword evidence="6" id="KW-0999">Mitochondrion inner membrane</keyword>
<feature type="repeat" description="Solcar" evidence="10">
    <location>
        <begin position="125"/>
        <end position="209"/>
    </location>
</feature>
<accession>A0ABQ6MUK0</accession>
<dbReference type="SUPFAM" id="SSF103506">
    <property type="entry name" value="Mitochondrial carrier"/>
    <property type="match status" value="1"/>
</dbReference>
<organism evidence="12 13">
    <name type="scientific">Tetraparma gracilis</name>
    <dbReference type="NCBI Taxonomy" id="2962635"/>
    <lineage>
        <taxon>Eukaryota</taxon>
        <taxon>Sar</taxon>
        <taxon>Stramenopiles</taxon>
        <taxon>Ochrophyta</taxon>
        <taxon>Bolidophyceae</taxon>
        <taxon>Parmales</taxon>
        <taxon>Triparmaceae</taxon>
        <taxon>Tetraparma</taxon>
    </lineage>
</organism>
<keyword evidence="7" id="KW-1133">Transmembrane helix</keyword>
<evidence type="ECO:0008006" key="14">
    <source>
        <dbReference type="Google" id="ProtNLM"/>
    </source>
</evidence>
<evidence type="ECO:0000256" key="4">
    <source>
        <dbReference type="ARBA" id="ARBA00022692"/>
    </source>
</evidence>
<comment type="subcellular location">
    <subcellularLocation>
        <location evidence="1">Mitochondrion inner membrane</location>
        <topology evidence="1">Multi-pass membrane protein</topology>
    </subcellularLocation>
</comment>
<evidence type="ECO:0000256" key="8">
    <source>
        <dbReference type="ARBA" id="ARBA00023128"/>
    </source>
</evidence>
<gene>
    <name evidence="12" type="ORF">TeGR_g9912</name>
</gene>
<dbReference type="Pfam" id="PF00153">
    <property type="entry name" value="Mito_carr"/>
    <property type="match status" value="3"/>
</dbReference>
<dbReference type="Gene3D" id="1.50.40.10">
    <property type="entry name" value="Mitochondrial carrier domain"/>
    <property type="match status" value="1"/>
</dbReference>
<evidence type="ECO:0000256" key="10">
    <source>
        <dbReference type="PROSITE-ProRule" id="PRU00282"/>
    </source>
</evidence>
<evidence type="ECO:0000313" key="13">
    <source>
        <dbReference type="Proteomes" id="UP001165060"/>
    </source>
</evidence>
<evidence type="ECO:0000313" key="12">
    <source>
        <dbReference type="EMBL" id="GMI33758.1"/>
    </source>
</evidence>
<keyword evidence="4 10" id="KW-0812">Transmembrane</keyword>
<proteinExistence type="inferred from homology"/>
<dbReference type="InterPro" id="IPR023395">
    <property type="entry name" value="MCP_dom_sf"/>
</dbReference>
<sequence length="411" mass="42760">MPPSPRAPGVTPTFATYLTRVLIAHDPGLGTVYARSPPGERERTFGLLSASVKLSVDEFLAGGRGFDSDLVPLLRERYNVPDVNLVKLREIYLASRATEAPSNSTPFGFLSSEPLQRSPKILPAGIYAKFAAAGAVGCAVTHSLVTPLDVVKTRCQADPGRYAGFGGAFGTILEEEGGRGLFAGLTPTVLGFFWYGLSVYPSYELLKRSLPALLNTLPGTTGVSVLAGALAAVLACVGLAPAEAVRIRLVSDPGRYGGVLDCAGEIMAEGRGGLGALYVGLPPLLLRQIVFGAVKFVAFDEIKLVLAGAGLGEGVALSLVAGGLAGVLSCAVSQPADAVLTRSANTGLGFGDAFKEVMGGRGFFNGFVGRCIWSSSIIAGQFAIYDYAKIVLGVAEKDLNDQLGEVLVLFQ</sequence>
<evidence type="ECO:0000256" key="1">
    <source>
        <dbReference type="ARBA" id="ARBA00004448"/>
    </source>
</evidence>
<evidence type="ECO:0000256" key="11">
    <source>
        <dbReference type="RuleBase" id="RU000488"/>
    </source>
</evidence>
<keyword evidence="9 10" id="KW-0472">Membrane</keyword>
<keyword evidence="5" id="KW-0677">Repeat</keyword>
<name>A0ABQ6MUK0_9STRA</name>
<feature type="repeat" description="Solcar" evidence="10">
    <location>
        <begin position="219"/>
        <end position="305"/>
    </location>
</feature>
<keyword evidence="3 11" id="KW-0813">Transport</keyword>
<dbReference type="EMBL" id="BRYB01001789">
    <property type="protein sequence ID" value="GMI33758.1"/>
    <property type="molecule type" value="Genomic_DNA"/>
</dbReference>
<evidence type="ECO:0000256" key="5">
    <source>
        <dbReference type="ARBA" id="ARBA00022737"/>
    </source>
</evidence>
<evidence type="ECO:0000256" key="6">
    <source>
        <dbReference type="ARBA" id="ARBA00022792"/>
    </source>
</evidence>
<dbReference type="PANTHER" id="PTHR45671:SF12">
    <property type="entry name" value="MITOCHONDRIAL PHOSPHATE CARRIER PROTEIN"/>
    <property type="match status" value="1"/>
</dbReference>
<dbReference type="PANTHER" id="PTHR45671">
    <property type="entry name" value="SOLUTE CARRIER FAMILY 25 (MITOCHONDRIAL CARRIER PHOSPHATE CARRIER), MEMBER 3, LIKE-RELATED-RELATED"/>
    <property type="match status" value="1"/>
</dbReference>
<comment type="similarity">
    <text evidence="2 11">Belongs to the mitochondrial carrier (TC 2.A.29) family.</text>
</comment>
<dbReference type="InterPro" id="IPR044677">
    <property type="entry name" value="SLC25A3/Pic2/Mir1-like"/>
</dbReference>
<comment type="caution">
    <text evidence="12">The sequence shown here is derived from an EMBL/GenBank/DDBJ whole genome shotgun (WGS) entry which is preliminary data.</text>
</comment>
<dbReference type="PROSITE" id="PS50920">
    <property type="entry name" value="SOLCAR"/>
    <property type="match status" value="3"/>
</dbReference>
<evidence type="ECO:0000256" key="3">
    <source>
        <dbReference type="ARBA" id="ARBA00022448"/>
    </source>
</evidence>
<dbReference type="Proteomes" id="UP001165060">
    <property type="component" value="Unassembled WGS sequence"/>
</dbReference>
<keyword evidence="13" id="KW-1185">Reference proteome</keyword>
<keyword evidence="8" id="KW-0496">Mitochondrion</keyword>
<reference evidence="12 13" key="1">
    <citation type="journal article" date="2023" name="Commun. Biol.">
        <title>Genome analysis of Parmales, the sister group of diatoms, reveals the evolutionary specialization of diatoms from phago-mixotrophs to photoautotrophs.</title>
        <authorList>
            <person name="Ban H."/>
            <person name="Sato S."/>
            <person name="Yoshikawa S."/>
            <person name="Yamada K."/>
            <person name="Nakamura Y."/>
            <person name="Ichinomiya M."/>
            <person name="Sato N."/>
            <person name="Blanc-Mathieu R."/>
            <person name="Endo H."/>
            <person name="Kuwata A."/>
            <person name="Ogata H."/>
        </authorList>
    </citation>
    <scope>NUCLEOTIDE SEQUENCE [LARGE SCALE GENOMIC DNA]</scope>
</reference>
<feature type="repeat" description="Solcar" evidence="10">
    <location>
        <begin position="313"/>
        <end position="391"/>
    </location>
</feature>
<dbReference type="InterPro" id="IPR018108">
    <property type="entry name" value="MCP_transmembrane"/>
</dbReference>
<evidence type="ECO:0000256" key="9">
    <source>
        <dbReference type="ARBA" id="ARBA00023136"/>
    </source>
</evidence>